<evidence type="ECO:0000256" key="4">
    <source>
        <dbReference type="ARBA" id="ARBA00023136"/>
    </source>
</evidence>
<evidence type="ECO:0000256" key="1">
    <source>
        <dbReference type="ARBA" id="ARBA00004141"/>
    </source>
</evidence>
<evidence type="ECO:0000313" key="6">
    <source>
        <dbReference type="EMBL" id="KAJ4470733.1"/>
    </source>
</evidence>
<dbReference type="PANTHER" id="PTHR31274">
    <property type="entry name" value="PROTEIN ECM3"/>
    <property type="match status" value="1"/>
</dbReference>
<keyword evidence="7" id="KW-1185">Reference proteome</keyword>
<dbReference type="InterPro" id="IPR040254">
    <property type="entry name" value="Ecm3-like"/>
</dbReference>
<protein>
    <submittedName>
        <fullName evidence="6">Auxin efflux carrier</fullName>
    </submittedName>
</protein>
<sequence length="529" mass="57803">MLATNSAGFLIYEGVMPLLKTYIAIFIGYVVARTGLFPPAASRSSSQLTMNVALPCLIFSNIVPAFTPSNISAIGPLMLLAVIYIFVGFASGLIIRELCFVPRNFWQGIIIAAGMSNWGNLPTSVVQSVTAHAPFNGTTDVELGVSFVSIFIMVYHIFFWVFGAAASLQWDFLPDVPQGEEAMRRVKWNEKPIGGLLYRWLYQQTQEEERRRKSAAFLGKMKGFIGNKENLGSKSRNSLEQEKIEEDISSYPEILEAGTARIRQQEESVDLDVQLARRVSKISTHPAQLPQHQSQFNSASASRTQSHNCSETTLPLEENLDGTVTHNTSKWERLFPSWFAKAIKSISVIITPVTITLAISLPVSVIQPLKALFTVATASGGPDWTGPDGSPPLNFIMDTATFIGGLCIPLSLIILGASFARMSIPKRLSTLPIPAMIMVTLSKEVLVPVVGIFLTQTFVNKGLIPKDNLAQRFVAIFLSGTPTAVKKLVVANLYAPEGGMDTLTAFLVVEYTFMFISSTALTAVALLLL</sequence>
<evidence type="ECO:0000313" key="7">
    <source>
        <dbReference type="Proteomes" id="UP001150217"/>
    </source>
</evidence>
<keyword evidence="3 5" id="KW-1133">Transmembrane helix</keyword>
<name>A0ABQ8V6R4_9AGAR</name>
<evidence type="ECO:0000256" key="2">
    <source>
        <dbReference type="ARBA" id="ARBA00022692"/>
    </source>
</evidence>
<dbReference type="PANTHER" id="PTHR31274:SF1">
    <property type="entry name" value="AGL149CP"/>
    <property type="match status" value="1"/>
</dbReference>
<dbReference type="InterPro" id="IPR004776">
    <property type="entry name" value="Mem_transp_PIN-like"/>
</dbReference>
<feature type="transmembrane region" description="Helical" evidence="5">
    <location>
        <begin position="73"/>
        <end position="93"/>
    </location>
</feature>
<feature type="transmembrane region" description="Helical" evidence="5">
    <location>
        <begin position="105"/>
        <end position="123"/>
    </location>
</feature>
<feature type="transmembrane region" description="Helical" evidence="5">
    <location>
        <begin position="431"/>
        <end position="454"/>
    </location>
</feature>
<dbReference type="Proteomes" id="UP001150217">
    <property type="component" value="Unassembled WGS sequence"/>
</dbReference>
<accession>A0ABQ8V6R4</accession>
<comment type="caution">
    <text evidence="6">The sequence shown here is derived from an EMBL/GenBank/DDBJ whole genome shotgun (WGS) entry which is preliminary data.</text>
</comment>
<proteinExistence type="predicted"/>
<feature type="transmembrane region" description="Helical" evidence="5">
    <location>
        <begin position="346"/>
        <end position="366"/>
    </location>
</feature>
<dbReference type="Pfam" id="PF03547">
    <property type="entry name" value="Mem_trans"/>
    <property type="match status" value="1"/>
</dbReference>
<feature type="transmembrane region" description="Helical" evidence="5">
    <location>
        <begin position="400"/>
        <end position="419"/>
    </location>
</feature>
<keyword evidence="2 5" id="KW-0812">Transmembrane</keyword>
<feature type="transmembrane region" description="Helical" evidence="5">
    <location>
        <begin position="503"/>
        <end position="528"/>
    </location>
</feature>
<comment type="subcellular location">
    <subcellularLocation>
        <location evidence="1">Membrane</location>
        <topology evidence="1">Multi-pass membrane protein</topology>
    </subcellularLocation>
</comment>
<dbReference type="EMBL" id="JANVFT010000090">
    <property type="protein sequence ID" value="KAJ4470733.1"/>
    <property type="molecule type" value="Genomic_DNA"/>
</dbReference>
<feature type="transmembrane region" description="Helical" evidence="5">
    <location>
        <begin position="15"/>
        <end position="36"/>
    </location>
</feature>
<feature type="transmembrane region" description="Helical" evidence="5">
    <location>
        <begin position="143"/>
        <end position="162"/>
    </location>
</feature>
<gene>
    <name evidence="6" type="ORF">C8R41DRAFT_851631</name>
</gene>
<organism evidence="6 7">
    <name type="scientific">Lentinula lateritia</name>
    <dbReference type="NCBI Taxonomy" id="40482"/>
    <lineage>
        <taxon>Eukaryota</taxon>
        <taxon>Fungi</taxon>
        <taxon>Dikarya</taxon>
        <taxon>Basidiomycota</taxon>
        <taxon>Agaricomycotina</taxon>
        <taxon>Agaricomycetes</taxon>
        <taxon>Agaricomycetidae</taxon>
        <taxon>Agaricales</taxon>
        <taxon>Marasmiineae</taxon>
        <taxon>Omphalotaceae</taxon>
        <taxon>Lentinula</taxon>
    </lineage>
</organism>
<evidence type="ECO:0000256" key="5">
    <source>
        <dbReference type="SAM" id="Phobius"/>
    </source>
</evidence>
<keyword evidence="4 5" id="KW-0472">Membrane</keyword>
<reference evidence="6" key="1">
    <citation type="submission" date="2022-08" db="EMBL/GenBank/DDBJ databases">
        <title>A Global Phylogenomic Analysis of the Shiitake Genus Lentinula.</title>
        <authorList>
            <consortium name="DOE Joint Genome Institute"/>
            <person name="Sierra-Patev S."/>
            <person name="Min B."/>
            <person name="Naranjo-Ortiz M."/>
            <person name="Looney B."/>
            <person name="Konkel Z."/>
            <person name="Slot J.C."/>
            <person name="Sakamoto Y."/>
            <person name="Steenwyk J.L."/>
            <person name="Rokas A."/>
            <person name="Carro J."/>
            <person name="Camarero S."/>
            <person name="Ferreira P."/>
            <person name="Molpeceres G."/>
            <person name="Ruiz-Duenas F.J."/>
            <person name="Serrano A."/>
            <person name="Henrissat B."/>
            <person name="Drula E."/>
            <person name="Hughes K.W."/>
            <person name="Mata J.L."/>
            <person name="Ishikawa N.K."/>
            <person name="Vargas-Isla R."/>
            <person name="Ushijima S."/>
            <person name="Smith C.A."/>
            <person name="Ahrendt S."/>
            <person name="Andreopoulos W."/>
            <person name="He G."/>
            <person name="Labutti K."/>
            <person name="Lipzen A."/>
            <person name="Ng V."/>
            <person name="Riley R."/>
            <person name="Sandor L."/>
            <person name="Barry K."/>
            <person name="Martinez A.T."/>
            <person name="Xiao Y."/>
            <person name="Gibbons J.G."/>
            <person name="Terashima K."/>
            <person name="Grigoriev I.V."/>
            <person name="Hibbett D.S."/>
        </authorList>
    </citation>
    <scope>NUCLEOTIDE SEQUENCE</scope>
    <source>
        <strain evidence="6">RHP3577 ss4</strain>
    </source>
</reference>
<evidence type="ECO:0000256" key="3">
    <source>
        <dbReference type="ARBA" id="ARBA00022989"/>
    </source>
</evidence>